<dbReference type="AlphaFoldDB" id="A0A1Z8B820"/>
<reference evidence="3" key="1">
    <citation type="journal article" date="2017" name="Proc. Natl. Acad. Sci. U.S.A.">
        <title>Simulation of Deepwater Horizon oil plume reveals substrate specialization within a complex community of hydrocarbon-degraders.</title>
        <authorList>
            <person name="Hu P."/>
            <person name="Dubinsky E.A."/>
            <person name="Probst A.J."/>
            <person name="Wang J."/>
            <person name="Sieber C.M.K."/>
            <person name="Tom L.M."/>
            <person name="Gardinali P."/>
            <person name="Banfield J.F."/>
            <person name="Atlas R.M."/>
            <person name="Andersen G.L."/>
        </authorList>
    </citation>
    <scope>NUCLEOTIDE SEQUENCE [LARGE SCALE GENOMIC DNA]</scope>
</reference>
<name>A0A1Z8B820_9FLAO</name>
<dbReference type="PANTHER" id="PTHR10098:SF108">
    <property type="entry name" value="TETRATRICOPEPTIDE REPEAT PROTEIN 28"/>
    <property type="match status" value="1"/>
</dbReference>
<dbReference type="InterPro" id="IPR024983">
    <property type="entry name" value="CHAT_dom"/>
</dbReference>
<dbReference type="Proteomes" id="UP000196102">
    <property type="component" value="Unassembled WGS sequence"/>
</dbReference>
<evidence type="ECO:0000313" key="3">
    <source>
        <dbReference type="Proteomes" id="UP000196102"/>
    </source>
</evidence>
<dbReference type="PANTHER" id="PTHR10098">
    <property type="entry name" value="RAPSYN-RELATED"/>
    <property type="match status" value="1"/>
</dbReference>
<organism evidence="2 3">
    <name type="scientific">Nonlabens dokdonensis</name>
    <dbReference type="NCBI Taxonomy" id="328515"/>
    <lineage>
        <taxon>Bacteria</taxon>
        <taxon>Pseudomonadati</taxon>
        <taxon>Bacteroidota</taxon>
        <taxon>Flavobacteriia</taxon>
        <taxon>Flavobacteriales</taxon>
        <taxon>Flavobacteriaceae</taxon>
        <taxon>Nonlabens</taxon>
    </lineage>
</organism>
<protein>
    <recommendedName>
        <fullName evidence="1">CHAT domain-containing protein</fullName>
    </recommendedName>
</protein>
<proteinExistence type="predicted"/>
<dbReference type="Pfam" id="PF12770">
    <property type="entry name" value="CHAT"/>
    <property type="match status" value="1"/>
</dbReference>
<evidence type="ECO:0000259" key="1">
    <source>
        <dbReference type="Pfam" id="PF12770"/>
    </source>
</evidence>
<gene>
    <name evidence="2" type="ORF">A9Q93_03300</name>
</gene>
<dbReference type="RefSeq" id="WP_303685961.1">
    <property type="nucleotide sequence ID" value="NZ_CAJXYO010000067.1"/>
</dbReference>
<evidence type="ECO:0000313" key="2">
    <source>
        <dbReference type="EMBL" id="OUS18735.1"/>
    </source>
</evidence>
<comment type="caution">
    <text evidence="2">The sequence shown here is derived from an EMBL/GenBank/DDBJ whole genome shotgun (WGS) entry which is preliminary data.</text>
</comment>
<accession>A0A1Z8B820</accession>
<sequence>MKKAACIFIIFCVFVSKGQHDEDRNFPQSIDNHLSYRNLSSATGNTNATFKNANILLERYDDPALAVSKLAYALLGTKQQDKALPYAIMAYGAGTLDSGMMIDMYNLSIQLKNTGFNDKTYKAMVLCSMVKRGAVSAESTINRALNHYSTYPEYRKIVSTNLNNLADLKKNYQGIAVQISELINTKANYTNTEAQKKLSTYFNSFKTAHDTQLIDEVIYTQLLQRLALFMDIHDLEDKTIENEMLVMLSRKRNNPQAQYKLYKSYIALNTSRDPQSVIEAANVFISQPQNFFQPQQDQLYLDILAAAYRTNNRTLTKTILDKREQRLSRILNPHDKMAYLVHYISYYSAANPEKGSAYYDEFKSLAQRYGRTMFYKNQIDTYDVQFGLKNISSDEASASMLYTQALNKLRSMDYAAMLPLMESAFIKIKQDLKTATSAEQEKYQSLYHNILTTLAGTYVKNRQPIKALEIAEEFKNVLLNNKLKGNSTQKTSVDEVQKVLEPDEAIIYYFSPNTQSPDGLFVFLISKNDVSAEYFDGTVFSAETLSRYPKIAAYTEQKLSKKELRESIDLKRPKFNKEYVAQPQDQRIALEMYRMQLAPSPDDMAYQNPQAMMRMSKRLNQYYIPEQNLLKPFKKLIISPAGNLSFIPFETLTHMMTGRMLLQDYEISYIPSASVLVSLRNESETNYEKNILAFGDATYSLRKDQSTKVQSITDVRKLQLRVNASIARGENLDYAFAALQGDKPMDYLIGTKREVLAIDSLIPKTDVRLNENMTENELKRMSKSGELNKYKVIHLASHASVNPYIFELSGLAMTVFPTPQDGEDGMITVSEMGELDMNPDLVMLSACETGLGRITSGDTVQGLNNALLSAGANGTLTSLWPVNDYATSLFVQEFYKLVFLENVPYSSAVTQIKRRFVAGEFGEQLKHPKYWAPFIYYGK</sequence>
<feature type="domain" description="CHAT" evidence="1">
    <location>
        <begin position="617"/>
        <end position="938"/>
    </location>
</feature>
<dbReference type="EMBL" id="MAAX01000057">
    <property type="protein sequence ID" value="OUS18735.1"/>
    <property type="molecule type" value="Genomic_DNA"/>
</dbReference>